<dbReference type="KEGG" id="vcn:VOLCADRAFT_87916"/>
<evidence type="ECO:0000313" key="2">
    <source>
        <dbReference type="EMBL" id="EFJ51273.1"/>
    </source>
</evidence>
<dbReference type="AlphaFoldDB" id="D8TMK7"/>
<reference evidence="2 3" key="1">
    <citation type="journal article" date="2010" name="Science">
        <title>Genomic analysis of organismal complexity in the multicellular green alga Volvox carteri.</title>
        <authorList>
            <person name="Prochnik S.E."/>
            <person name="Umen J."/>
            <person name="Nedelcu A.M."/>
            <person name="Hallmann A."/>
            <person name="Miller S.M."/>
            <person name="Nishii I."/>
            <person name="Ferris P."/>
            <person name="Kuo A."/>
            <person name="Mitros T."/>
            <person name="Fritz-Laylin L.K."/>
            <person name="Hellsten U."/>
            <person name="Chapman J."/>
            <person name="Simakov O."/>
            <person name="Rensing S.A."/>
            <person name="Terry A."/>
            <person name="Pangilinan J."/>
            <person name="Kapitonov V."/>
            <person name="Jurka J."/>
            <person name="Salamov A."/>
            <person name="Shapiro H."/>
            <person name="Schmutz J."/>
            <person name="Grimwood J."/>
            <person name="Lindquist E."/>
            <person name="Lucas S."/>
            <person name="Grigoriev I.V."/>
            <person name="Schmitt R."/>
            <person name="Kirk D."/>
            <person name="Rokhsar D.S."/>
        </authorList>
    </citation>
    <scope>NUCLEOTIDE SEQUENCE [LARGE SCALE GENOMIC DNA]</scope>
    <source>
        <strain evidence="3">f. Nagariensis / Eve</strain>
    </source>
</reference>
<protein>
    <submittedName>
        <fullName evidence="2">Uncharacterized protein</fullName>
    </submittedName>
</protein>
<dbReference type="EMBL" id="GL378328">
    <property type="protein sequence ID" value="EFJ51273.1"/>
    <property type="molecule type" value="Genomic_DNA"/>
</dbReference>
<organism evidence="3">
    <name type="scientific">Volvox carteri f. nagariensis</name>
    <dbReference type="NCBI Taxonomy" id="3068"/>
    <lineage>
        <taxon>Eukaryota</taxon>
        <taxon>Viridiplantae</taxon>
        <taxon>Chlorophyta</taxon>
        <taxon>core chlorophytes</taxon>
        <taxon>Chlorophyceae</taxon>
        <taxon>CS clade</taxon>
        <taxon>Chlamydomonadales</taxon>
        <taxon>Volvocaceae</taxon>
        <taxon>Volvox</taxon>
    </lineage>
</organism>
<feature type="signal peptide" evidence="1">
    <location>
        <begin position="1"/>
        <end position="17"/>
    </location>
</feature>
<proteinExistence type="predicted"/>
<feature type="chain" id="PRO_5003123709" evidence="1">
    <location>
        <begin position="18"/>
        <end position="194"/>
    </location>
</feature>
<evidence type="ECO:0000256" key="1">
    <source>
        <dbReference type="SAM" id="SignalP"/>
    </source>
</evidence>
<dbReference type="InParanoid" id="D8TMK7"/>
<gene>
    <name evidence="2" type="ORF">VOLCADRAFT_87916</name>
</gene>
<dbReference type="GeneID" id="9620702"/>
<name>D8TMK7_VOLCA</name>
<dbReference type="Proteomes" id="UP000001058">
    <property type="component" value="Unassembled WGS sequence"/>
</dbReference>
<keyword evidence="3" id="KW-1185">Reference proteome</keyword>
<sequence>MILRVLLAAAFVLAVSSNALHDLLLEKIQHFSAAKDLKFQLNFVSEESRKLLERHTAAQDITDSVNLLRRLRNANQQSTSIYELLRNLEILDNLAESHPIVAILCRRAYLASIILRWMALGQKPLEDELQQELATTASEFYRIHVRSVIRRGLLEYLHISKSGGTSFSAAASGRTTALTGGRTRAKAVAGGLLI</sequence>
<accession>D8TMK7</accession>
<keyword evidence="1" id="KW-0732">Signal</keyword>
<evidence type="ECO:0000313" key="3">
    <source>
        <dbReference type="Proteomes" id="UP000001058"/>
    </source>
</evidence>
<dbReference type="RefSeq" id="XP_002947740.1">
    <property type="nucleotide sequence ID" value="XM_002947694.1"/>
</dbReference>